<dbReference type="Proteomes" id="UP000244446">
    <property type="component" value="Unassembled WGS sequence"/>
</dbReference>
<name>A0A2T7GCB0_9RHOB</name>
<dbReference type="SMART" id="SM00257">
    <property type="entry name" value="LysM"/>
    <property type="match status" value="2"/>
</dbReference>
<keyword evidence="4" id="KW-1185">Reference proteome</keyword>
<accession>A0A2T7GCB0</accession>
<dbReference type="OrthoDB" id="9795421at2"/>
<feature type="region of interest" description="Disordered" evidence="1">
    <location>
        <begin position="210"/>
        <end position="273"/>
    </location>
</feature>
<dbReference type="PANTHER" id="PTHR21666">
    <property type="entry name" value="PEPTIDASE-RELATED"/>
    <property type="match status" value="1"/>
</dbReference>
<dbReference type="CDD" id="cd00118">
    <property type="entry name" value="LysM"/>
    <property type="match status" value="1"/>
</dbReference>
<dbReference type="PANTHER" id="PTHR21666:SF270">
    <property type="entry name" value="MUREIN HYDROLASE ACTIVATOR ENVC"/>
    <property type="match status" value="1"/>
</dbReference>
<dbReference type="Gene3D" id="2.70.70.10">
    <property type="entry name" value="Glucose Permease (Domain IIA)"/>
    <property type="match status" value="1"/>
</dbReference>
<evidence type="ECO:0000313" key="4">
    <source>
        <dbReference type="Proteomes" id="UP000244446"/>
    </source>
</evidence>
<dbReference type="InterPro" id="IPR036779">
    <property type="entry name" value="LysM_dom_sf"/>
</dbReference>
<feature type="domain" description="LysM" evidence="2">
    <location>
        <begin position="157"/>
        <end position="201"/>
    </location>
</feature>
<reference evidence="3 4" key="1">
    <citation type="submission" date="2018-04" db="EMBL/GenBank/DDBJ databases">
        <title>Pelagivirga bohaiensis gen. nov., sp. nov., a bacterium isolated from the Bohai Sea.</title>
        <authorList>
            <person name="Ji X."/>
        </authorList>
    </citation>
    <scope>NUCLEOTIDE SEQUENCE [LARGE SCALE GENOMIC DNA]</scope>
    <source>
        <strain evidence="3 4">BH-SD19</strain>
    </source>
</reference>
<feature type="domain" description="LysM" evidence="2">
    <location>
        <begin position="59"/>
        <end position="103"/>
    </location>
</feature>
<dbReference type="InterPro" id="IPR018392">
    <property type="entry name" value="LysM"/>
</dbReference>
<dbReference type="InterPro" id="IPR050570">
    <property type="entry name" value="Cell_wall_metabolism_enzyme"/>
</dbReference>
<dbReference type="PROSITE" id="PS51782">
    <property type="entry name" value="LYSM"/>
    <property type="match status" value="2"/>
</dbReference>
<sequence length="385" mass="39243">MTLMAGTCVLALGACGDGMDLDLRGPIGGGLNTSDAARAATADRPKPDARGIISYPTYQVAVAQRGDTLGKLATRIGVSAQELARYNGIGIDDSLRQGEVIALPGRVAEPAGGPITPGGRDITSIAGAAIDSAGASQIETSTLAPAAGQSQAGAEPVRHRVERGETAYTIARLYNVPVRSLADWNGLGADFAVREGQFLIIPVAAQRSAAAAPPEPATQLPGAGSPTPEPPSAAKPLPPEDTVPAATARQEKPKEAPDLGKQQTTSAPKARMSYPVRGDIVRPFSKGKNDGIDIAASAGTAVKAADAGTVAAITKDTKGTPIIVVKHSGNLLTVYSNVDNVAVKTGDSVARGQTLAKIPSSGPAAVHFEVRNGFDSLDPVPYLTE</sequence>
<protein>
    <submittedName>
        <fullName evidence="3">Peptidase M23</fullName>
    </submittedName>
</protein>
<comment type="caution">
    <text evidence="3">The sequence shown here is derived from an EMBL/GenBank/DDBJ whole genome shotgun (WGS) entry which is preliminary data.</text>
</comment>
<organism evidence="3 4">
    <name type="scientific">Pelagivirga sediminicola</name>
    <dbReference type="NCBI Taxonomy" id="2170575"/>
    <lineage>
        <taxon>Bacteria</taxon>
        <taxon>Pseudomonadati</taxon>
        <taxon>Pseudomonadota</taxon>
        <taxon>Alphaproteobacteria</taxon>
        <taxon>Rhodobacterales</taxon>
        <taxon>Paracoccaceae</taxon>
        <taxon>Pelagivirga</taxon>
    </lineage>
</organism>
<dbReference type="CDD" id="cd12797">
    <property type="entry name" value="M23_peptidase"/>
    <property type="match status" value="1"/>
</dbReference>
<dbReference type="AlphaFoldDB" id="A0A2T7GCB0"/>
<evidence type="ECO:0000256" key="1">
    <source>
        <dbReference type="SAM" id="MobiDB-lite"/>
    </source>
</evidence>
<dbReference type="EMBL" id="QCYH01000001">
    <property type="protein sequence ID" value="PVA12065.1"/>
    <property type="molecule type" value="Genomic_DNA"/>
</dbReference>
<dbReference type="Gene3D" id="3.10.350.10">
    <property type="entry name" value="LysM domain"/>
    <property type="match status" value="2"/>
</dbReference>
<proteinExistence type="predicted"/>
<dbReference type="GO" id="GO:0004222">
    <property type="term" value="F:metalloendopeptidase activity"/>
    <property type="evidence" value="ECO:0007669"/>
    <property type="project" value="TreeGrafter"/>
</dbReference>
<dbReference type="InterPro" id="IPR011055">
    <property type="entry name" value="Dup_hybrid_motif"/>
</dbReference>
<dbReference type="SUPFAM" id="SSF54106">
    <property type="entry name" value="LysM domain"/>
    <property type="match status" value="2"/>
</dbReference>
<feature type="compositionally biased region" description="Basic and acidic residues" evidence="1">
    <location>
        <begin position="249"/>
        <end position="258"/>
    </location>
</feature>
<evidence type="ECO:0000259" key="2">
    <source>
        <dbReference type="PROSITE" id="PS51782"/>
    </source>
</evidence>
<dbReference type="InterPro" id="IPR016047">
    <property type="entry name" value="M23ase_b-sheet_dom"/>
</dbReference>
<evidence type="ECO:0000313" key="3">
    <source>
        <dbReference type="EMBL" id="PVA12065.1"/>
    </source>
</evidence>
<feature type="compositionally biased region" description="Pro residues" evidence="1">
    <location>
        <begin position="227"/>
        <end position="241"/>
    </location>
</feature>
<gene>
    <name evidence="3" type="ORF">DC366_01790</name>
</gene>
<dbReference type="Pfam" id="PF01551">
    <property type="entry name" value="Peptidase_M23"/>
    <property type="match status" value="1"/>
</dbReference>
<dbReference type="SUPFAM" id="SSF51261">
    <property type="entry name" value="Duplicated hybrid motif"/>
    <property type="match status" value="1"/>
</dbReference>
<dbReference type="Pfam" id="PF01476">
    <property type="entry name" value="LysM"/>
    <property type="match status" value="2"/>
</dbReference>